<dbReference type="InterPro" id="IPR011009">
    <property type="entry name" value="Kinase-like_dom_sf"/>
</dbReference>
<accession>A0A7R9QMU3</accession>
<keyword evidence="3" id="KW-0418">Kinase</keyword>
<dbReference type="Gene3D" id="2.130.10.30">
    <property type="entry name" value="Regulator of chromosome condensation 1/beta-lactamase-inhibitor protein II"/>
    <property type="match status" value="1"/>
</dbReference>
<dbReference type="PANTHER" id="PTHR48013:SF9">
    <property type="entry name" value="DUAL SPECIFICITY MITOGEN-ACTIVATED PROTEIN KINASE KINASE 5"/>
    <property type="match status" value="1"/>
</dbReference>
<dbReference type="InterPro" id="IPR009091">
    <property type="entry name" value="RCC1/BLIP-II"/>
</dbReference>
<feature type="domain" description="Protein kinase" evidence="11">
    <location>
        <begin position="1"/>
        <end position="233"/>
    </location>
</feature>
<evidence type="ECO:0000256" key="7">
    <source>
        <dbReference type="ARBA" id="ARBA00049014"/>
    </source>
</evidence>
<comment type="catalytic activity">
    <reaction evidence="8">
        <text>L-threonyl-[protein] + ATP = O-phospho-L-threonyl-[protein] + ADP + H(+)</text>
        <dbReference type="Rhea" id="RHEA:46608"/>
        <dbReference type="Rhea" id="RHEA-COMP:11060"/>
        <dbReference type="Rhea" id="RHEA-COMP:11605"/>
        <dbReference type="ChEBI" id="CHEBI:15378"/>
        <dbReference type="ChEBI" id="CHEBI:30013"/>
        <dbReference type="ChEBI" id="CHEBI:30616"/>
        <dbReference type="ChEBI" id="CHEBI:61977"/>
        <dbReference type="ChEBI" id="CHEBI:456216"/>
        <dbReference type="EC" id="2.7.12.2"/>
    </reaction>
</comment>
<dbReference type="InterPro" id="IPR008266">
    <property type="entry name" value="Tyr_kinase_AS"/>
</dbReference>
<dbReference type="AlphaFoldDB" id="A0A7R9QMU3"/>
<proteinExistence type="inferred from homology"/>
<dbReference type="EC" id="2.7.12.2" evidence="6"/>
<evidence type="ECO:0000256" key="2">
    <source>
        <dbReference type="ARBA" id="ARBA00022741"/>
    </source>
</evidence>
<keyword evidence="13" id="KW-1185">Reference proteome</keyword>
<dbReference type="EMBL" id="OC919091">
    <property type="protein sequence ID" value="CAD7650675.1"/>
    <property type="molecule type" value="Genomic_DNA"/>
</dbReference>
<comment type="catalytic activity">
    <reaction evidence="7">
        <text>L-seryl-[protein] + ATP = O-phospho-L-seryl-[protein] + ADP + H(+)</text>
        <dbReference type="Rhea" id="RHEA:17989"/>
        <dbReference type="Rhea" id="RHEA-COMP:9863"/>
        <dbReference type="Rhea" id="RHEA-COMP:11604"/>
        <dbReference type="ChEBI" id="CHEBI:15378"/>
        <dbReference type="ChEBI" id="CHEBI:29999"/>
        <dbReference type="ChEBI" id="CHEBI:30616"/>
        <dbReference type="ChEBI" id="CHEBI:83421"/>
        <dbReference type="ChEBI" id="CHEBI:456216"/>
        <dbReference type="EC" id="2.7.12.2"/>
    </reaction>
</comment>
<dbReference type="SUPFAM" id="SSF50985">
    <property type="entry name" value="RCC1/BLIP-II"/>
    <property type="match status" value="1"/>
</dbReference>
<dbReference type="PROSITE" id="PS00109">
    <property type="entry name" value="PROTEIN_KINASE_TYR"/>
    <property type="match status" value="1"/>
</dbReference>
<evidence type="ECO:0000313" key="12">
    <source>
        <dbReference type="EMBL" id="CAD7650675.1"/>
    </source>
</evidence>
<evidence type="ECO:0000256" key="5">
    <source>
        <dbReference type="ARBA" id="ARBA00038035"/>
    </source>
</evidence>
<dbReference type="PANTHER" id="PTHR48013">
    <property type="entry name" value="DUAL SPECIFICITY MITOGEN-ACTIVATED PROTEIN KINASE KINASE 5-RELATED"/>
    <property type="match status" value="1"/>
</dbReference>
<keyword evidence="2" id="KW-0547">Nucleotide-binding</keyword>
<protein>
    <recommendedName>
        <fullName evidence="6">mitogen-activated protein kinase kinase</fullName>
        <ecNumber evidence="6">2.7.12.2</ecNumber>
    </recommendedName>
</protein>
<evidence type="ECO:0000256" key="3">
    <source>
        <dbReference type="ARBA" id="ARBA00022777"/>
    </source>
</evidence>
<dbReference type="SUPFAM" id="SSF56112">
    <property type="entry name" value="Protein kinase-like (PK-like)"/>
    <property type="match status" value="1"/>
</dbReference>
<dbReference type="InterPro" id="IPR000408">
    <property type="entry name" value="Reg_chr_condens"/>
</dbReference>
<evidence type="ECO:0000256" key="9">
    <source>
        <dbReference type="ARBA" id="ARBA00051693"/>
    </source>
</evidence>
<dbReference type="Pfam" id="PF00415">
    <property type="entry name" value="RCC1"/>
    <property type="match status" value="1"/>
</dbReference>
<dbReference type="Gene3D" id="1.10.510.10">
    <property type="entry name" value="Transferase(Phosphotransferase) domain 1"/>
    <property type="match status" value="1"/>
</dbReference>
<dbReference type="PROSITE" id="PS50011">
    <property type="entry name" value="PROTEIN_KINASE_DOM"/>
    <property type="match status" value="1"/>
</dbReference>
<evidence type="ECO:0000256" key="6">
    <source>
        <dbReference type="ARBA" id="ARBA00038999"/>
    </source>
</evidence>
<feature type="repeat" description="RCC1" evidence="10">
    <location>
        <begin position="29"/>
        <end position="80"/>
    </location>
</feature>
<evidence type="ECO:0000256" key="8">
    <source>
        <dbReference type="ARBA" id="ARBA00049299"/>
    </source>
</evidence>
<dbReference type="GO" id="GO:0005524">
    <property type="term" value="F:ATP binding"/>
    <property type="evidence" value="ECO:0007669"/>
    <property type="project" value="UniProtKB-KW"/>
</dbReference>
<gene>
    <name evidence="12" type="ORF">ONB1V03_LOCUS7933</name>
</gene>
<dbReference type="Proteomes" id="UP000728032">
    <property type="component" value="Unassembled WGS sequence"/>
</dbReference>
<sequence>MWTNVVKLPVPYYPDTVPGNNLLFVTFDDRVYGLGSNRWGQLGLGHNKPVETPQQVPELYHKNILQFINGKDFVLAVTTDNQIYSFGRNHKRQLVRCGDYQTFVLTNSGHKHALQLHVVDRHIIHRDLTPANVLITRKGNIKLCDLALAKDVYNCDPFRMSKAKHTADVGAVDYMAPEAQTNEYNHLSDIYSLSLIGAQIFGFDTKDIISGRITNVEKYNLNINIIWEKLMNY</sequence>
<evidence type="ECO:0000256" key="10">
    <source>
        <dbReference type="PROSITE-ProRule" id="PRU00235"/>
    </source>
</evidence>
<dbReference type="EMBL" id="CAJPVJ010004266">
    <property type="protein sequence ID" value="CAG2168443.1"/>
    <property type="molecule type" value="Genomic_DNA"/>
</dbReference>
<comment type="catalytic activity">
    <reaction evidence="9">
        <text>L-tyrosyl-[protein] + ATP = O-phospho-L-tyrosyl-[protein] + ADP + H(+)</text>
        <dbReference type="Rhea" id="RHEA:10596"/>
        <dbReference type="Rhea" id="RHEA-COMP:10136"/>
        <dbReference type="Rhea" id="RHEA-COMP:20101"/>
        <dbReference type="ChEBI" id="CHEBI:15378"/>
        <dbReference type="ChEBI" id="CHEBI:30616"/>
        <dbReference type="ChEBI" id="CHEBI:46858"/>
        <dbReference type="ChEBI" id="CHEBI:61978"/>
        <dbReference type="ChEBI" id="CHEBI:456216"/>
        <dbReference type="EC" id="2.7.12.2"/>
    </reaction>
</comment>
<evidence type="ECO:0000256" key="4">
    <source>
        <dbReference type="ARBA" id="ARBA00022840"/>
    </source>
</evidence>
<evidence type="ECO:0000256" key="1">
    <source>
        <dbReference type="ARBA" id="ARBA00022679"/>
    </source>
</evidence>
<dbReference type="OrthoDB" id="6415454at2759"/>
<keyword evidence="4" id="KW-0067">ATP-binding</keyword>
<organism evidence="12">
    <name type="scientific">Oppiella nova</name>
    <dbReference type="NCBI Taxonomy" id="334625"/>
    <lineage>
        <taxon>Eukaryota</taxon>
        <taxon>Metazoa</taxon>
        <taxon>Ecdysozoa</taxon>
        <taxon>Arthropoda</taxon>
        <taxon>Chelicerata</taxon>
        <taxon>Arachnida</taxon>
        <taxon>Acari</taxon>
        <taxon>Acariformes</taxon>
        <taxon>Sarcoptiformes</taxon>
        <taxon>Oribatida</taxon>
        <taxon>Brachypylina</taxon>
        <taxon>Oppioidea</taxon>
        <taxon>Oppiidae</taxon>
        <taxon>Oppiella</taxon>
    </lineage>
</organism>
<keyword evidence="1" id="KW-0808">Transferase</keyword>
<comment type="similarity">
    <text evidence="5">Belongs to the protein kinase superfamily. STE Ser/Thr protein kinase family. MAP kinase kinase subfamily.</text>
</comment>
<name>A0A7R9QMU3_9ACAR</name>
<evidence type="ECO:0000313" key="13">
    <source>
        <dbReference type="Proteomes" id="UP000728032"/>
    </source>
</evidence>
<dbReference type="PROSITE" id="PS50012">
    <property type="entry name" value="RCC1_3"/>
    <property type="match status" value="1"/>
</dbReference>
<dbReference type="GO" id="GO:0004708">
    <property type="term" value="F:MAP kinase kinase activity"/>
    <property type="evidence" value="ECO:0007669"/>
    <property type="project" value="UniProtKB-EC"/>
</dbReference>
<evidence type="ECO:0000259" key="11">
    <source>
        <dbReference type="PROSITE" id="PS50011"/>
    </source>
</evidence>
<reference evidence="12" key="1">
    <citation type="submission" date="2020-11" db="EMBL/GenBank/DDBJ databases">
        <authorList>
            <person name="Tran Van P."/>
        </authorList>
    </citation>
    <scope>NUCLEOTIDE SEQUENCE</scope>
</reference>
<dbReference type="Pfam" id="PF00069">
    <property type="entry name" value="Pkinase"/>
    <property type="match status" value="1"/>
</dbReference>
<dbReference type="InterPro" id="IPR000719">
    <property type="entry name" value="Prot_kinase_dom"/>
</dbReference>